<dbReference type="InterPro" id="IPR029045">
    <property type="entry name" value="ClpP/crotonase-like_dom_sf"/>
</dbReference>
<dbReference type="AlphaFoldDB" id="A0A512SXW6"/>
<organism evidence="3 4">
    <name type="scientific">Knoellia locipacati</name>
    <dbReference type="NCBI Taxonomy" id="882824"/>
    <lineage>
        <taxon>Bacteria</taxon>
        <taxon>Bacillati</taxon>
        <taxon>Actinomycetota</taxon>
        <taxon>Actinomycetes</taxon>
        <taxon>Micrococcales</taxon>
        <taxon>Intrasporangiaceae</taxon>
        <taxon>Knoellia</taxon>
    </lineage>
</organism>
<dbReference type="PANTHER" id="PTHR43459:SF1">
    <property type="entry name" value="EG:BACN32G11.4 PROTEIN"/>
    <property type="match status" value="1"/>
</dbReference>
<dbReference type="RefSeq" id="WP_147062390.1">
    <property type="nucleotide sequence ID" value="NZ_BAABDN010000001.1"/>
</dbReference>
<keyword evidence="2" id="KW-0812">Transmembrane</keyword>
<dbReference type="Gene3D" id="3.90.226.10">
    <property type="entry name" value="2-enoyl-CoA Hydratase, Chain A, domain 1"/>
    <property type="match status" value="1"/>
</dbReference>
<dbReference type="PANTHER" id="PTHR43459">
    <property type="entry name" value="ENOYL-COA HYDRATASE"/>
    <property type="match status" value="1"/>
</dbReference>
<dbReference type="OrthoDB" id="9777711at2"/>
<dbReference type="Gene3D" id="1.10.12.10">
    <property type="entry name" value="Lyase 2-enoyl-coa Hydratase, Chain A, domain 2"/>
    <property type="match status" value="1"/>
</dbReference>
<sequence>MSEASVVVRTDGAVGHVMLAAPDRLNAVDVAMLDAAAAGVRSLDADPAVRVIVLSGEGRAFCAGADLSVHLDEGDLDGTLRGVGAVSRAVIEAGTPVLALVPGVAAGAGLSMALAADYVLVADDARLVLAFGALGLMPDGGATALVVANIGRARALRLALTGEKLSGAVAAQWGLVSESVAAEEFSARAEALTSHLAALAPRGTALTAAAITAAALDLDATIEREESGQHDLLRTPDFVEGLTAFREKRRPTFGA</sequence>
<dbReference type="InterPro" id="IPR001753">
    <property type="entry name" value="Enoyl-CoA_hydra/iso"/>
</dbReference>
<dbReference type="CDD" id="cd06558">
    <property type="entry name" value="crotonase-like"/>
    <property type="match status" value="1"/>
</dbReference>
<dbReference type="Pfam" id="PF00378">
    <property type="entry name" value="ECH_1"/>
    <property type="match status" value="1"/>
</dbReference>
<keyword evidence="2" id="KW-1133">Transmembrane helix</keyword>
<dbReference type="InterPro" id="IPR014748">
    <property type="entry name" value="Enoyl-CoA_hydra_C"/>
</dbReference>
<accession>A0A512SXW6</accession>
<feature type="transmembrane region" description="Helical" evidence="2">
    <location>
        <begin position="97"/>
        <end position="121"/>
    </location>
</feature>
<proteinExistence type="inferred from homology"/>
<keyword evidence="4" id="KW-1185">Reference proteome</keyword>
<name>A0A512SXW6_9MICO</name>
<keyword evidence="2" id="KW-0472">Membrane</keyword>
<evidence type="ECO:0000313" key="4">
    <source>
        <dbReference type="Proteomes" id="UP000321793"/>
    </source>
</evidence>
<evidence type="ECO:0000256" key="1">
    <source>
        <dbReference type="ARBA" id="ARBA00005254"/>
    </source>
</evidence>
<dbReference type="EMBL" id="BKBA01000003">
    <property type="protein sequence ID" value="GEQ12800.1"/>
    <property type="molecule type" value="Genomic_DNA"/>
</dbReference>
<reference evidence="3 4" key="1">
    <citation type="submission" date="2019-07" db="EMBL/GenBank/DDBJ databases">
        <title>Whole genome shotgun sequence of Knoellia locipacati NBRC 109775.</title>
        <authorList>
            <person name="Hosoyama A."/>
            <person name="Uohara A."/>
            <person name="Ohji S."/>
            <person name="Ichikawa N."/>
        </authorList>
    </citation>
    <scope>NUCLEOTIDE SEQUENCE [LARGE SCALE GENOMIC DNA]</scope>
    <source>
        <strain evidence="3 4">NBRC 109775</strain>
    </source>
</reference>
<evidence type="ECO:0000256" key="2">
    <source>
        <dbReference type="SAM" id="Phobius"/>
    </source>
</evidence>
<evidence type="ECO:0000313" key="3">
    <source>
        <dbReference type="EMBL" id="GEQ12800.1"/>
    </source>
</evidence>
<gene>
    <name evidence="3" type="ORF">KLO01_08470</name>
</gene>
<protein>
    <submittedName>
        <fullName evidence="3">Enoyl-CoA hydratase</fullName>
    </submittedName>
</protein>
<comment type="caution">
    <text evidence="3">The sequence shown here is derived from an EMBL/GenBank/DDBJ whole genome shotgun (WGS) entry which is preliminary data.</text>
</comment>
<comment type="similarity">
    <text evidence="1">Belongs to the enoyl-CoA hydratase/isomerase family.</text>
</comment>
<dbReference type="SUPFAM" id="SSF52096">
    <property type="entry name" value="ClpP/crotonase"/>
    <property type="match status" value="1"/>
</dbReference>
<dbReference type="Proteomes" id="UP000321793">
    <property type="component" value="Unassembled WGS sequence"/>
</dbReference>
<feature type="transmembrane region" description="Helical" evidence="2">
    <location>
        <begin position="127"/>
        <end position="148"/>
    </location>
</feature>
<dbReference type="GO" id="GO:0003824">
    <property type="term" value="F:catalytic activity"/>
    <property type="evidence" value="ECO:0007669"/>
    <property type="project" value="UniProtKB-ARBA"/>
</dbReference>